<accession>A0A147BI60</accession>
<keyword evidence="2" id="KW-0732">Signal</keyword>
<evidence type="ECO:0000256" key="1">
    <source>
        <dbReference type="SAM" id="MobiDB-lite"/>
    </source>
</evidence>
<proteinExistence type="predicted"/>
<organism evidence="3">
    <name type="scientific">Ixodes ricinus</name>
    <name type="common">Common tick</name>
    <name type="synonym">Acarus ricinus</name>
    <dbReference type="NCBI Taxonomy" id="34613"/>
    <lineage>
        <taxon>Eukaryota</taxon>
        <taxon>Metazoa</taxon>
        <taxon>Ecdysozoa</taxon>
        <taxon>Arthropoda</taxon>
        <taxon>Chelicerata</taxon>
        <taxon>Arachnida</taxon>
        <taxon>Acari</taxon>
        <taxon>Parasitiformes</taxon>
        <taxon>Ixodida</taxon>
        <taxon>Ixodoidea</taxon>
        <taxon>Ixodidae</taxon>
        <taxon>Ixodinae</taxon>
        <taxon>Ixodes</taxon>
    </lineage>
</organism>
<sequence>MSFGKLWRTWLLICRHLLFFLSLSYKVPSGFSSVKENPLSLDNVGTEEKRIWLFQTPNEVNIADLNGLEIFLRNSDEKVVRIGDNSYSFTRTAETEYTKSLSVAMSDEDGQNILVPCCLAGSAVLTKKVGLPEGFAPKVFTSRQESHGSAVHHSAHQRFTPFGSGQVVTRSKRHKHKDKFRETAKKARKR</sequence>
<dbReference type="EMBL" id="GEGO01005252">
    <property type="protein sequence ID" value="JAR90152.1"/>
    <property type="molecule type" value="Transcribed_RNA"/>
</dbReference>
<protein>
    <submittedName>
        <fullName evidence="3">Putative secreted protein</fullName>
    </submittedName>
</protein>
<feature type="signal peptide" evidence="2">
    <location>
        <begin position="1"/>
        <end position="26"/>
    </location>
</feature>
<dbReference type="Gene3D" id="6.20.250.70">
    <property type="match status" value="1"/>
</dbReference>
<name>A0A147BI60_IXORI</name>
<feature type="region of interest" description="Disordered" evidence="1">
    <location>
        <begin position="146"/>
        <end position="190"/>
    </location>
</feature>
<dbReference type="GO" id="GO:0006360">
    <property type="term" value="P:transcription by RNA polymerase I"/>
    <property type="evidence" value="ECO:0007669"/>
    <property type="project" value="InterPro"/>
</dbReference>
<dbReference type="Pfam" id="PF08208">
    <property type="entry name" value="RNA_polI_A34"/>
    <property type="match status" value="1"/>
</dbReference>
<reference evidence="3" key="1">
    <citation type="journal article" date="2018" name="PLoS Negl. Trop. Dis.">
        <title>Sialome diversity of ticks revealed by RNAseq of single tick salivary glands.</title>
        <authorList>
            <person name="Perner J."/>
            <person name="Kropackova S."/>
            <person name="Kopacek P."/>
            <person name="Ribeiro J.M."/>
        </authorList>
    </citation>
    <scope>NUCLEOTIDE SEQUENCE</scope>
    <source>
        <strain evidence="3">Siblings of single egg batch collected in Ceske Budejovice</strain>
        <tissue evidence="3">Salivary glands</tissue>
    </source>
</reference>
<evidence type="ECO:0000313" key="3">
    <source>
        <dbReference type="EMBL" id="JAR90152.1"/>
    </source>
</evidence>
<evidence type="ECO:0000256" key="2">
    <source>
        <dbReference type="SAM" id="SignalP"/>
    </source>
</evidence>
<dbReference type="AlphaFoldDB" id="A0A147BI60"/>
<feature type="compositionally biased region" description="Basic and acidic residues" evidence="1">
    <location>
        <begin position="179"/>
        <end position="190"/>
    </location>
</feature>
<dbReference type="InterPro" id="IPR013240">
    <property type="entry name" value="DNA-dir_RNA_pol1_su_RPA34"/>
</dbReference>
<feature type="chain" id="PRO_5007542394" evidence="2">
    <location>
        <begin position="27"/>
        <end position="190"/>
    </location>
</feature>